<evidence type="ECO:0000313" key="3">
    <source>
        <dbReference type="Proteomes" id="UP000800097"/>
    </source>
</evidence>
<keyword evidence="3" id="KW-1185">Reference proteome</keyword>
<dbReference type="Proteomes" id="UP000800097">
    <property type="component" value="Unassembled WGS sequence"/>
</dbReference>
<protein>
    <submittedName>
        <fullName evidence="2">Uncharacterized protein</fullName>
    </submittedName>
</protein>
<evidence type="ECO:0000313" key="2">
    <source>
        <dbReference type="EMBL" id="KAF2275485.1"/>
    </source>
</evidence>
<dbReference type="AlphaFoldDB" id="A0A6A6JGV1"/>
<dbReference type="GeneID" id="54551782"/>
<dbReference type="EMBL" id="ML986497">
    <property type="protein sequence ID" value="KAF2275485.1"/>
    <property type="molecule type" value="Genomic_DNA"/>
</dbReference>
<proteinExistence type="predicted"/>
<name>A0A6A6JGV1_WESOR</name>
<dbReference type="RefSeq" id="XP_033653024.1">
    <property type="nucleotide sequence ID" value="XM_033798607.1"/>
</dbReference>
<keyword evidence="1" id="KW-1133">Transmembrane helix</keyword>
<gene>
    <name evidence="2" type="ORF">EI97DRAFT_434325</name>
</gene>
<feature type="transmembrane region" description="Helical" evidence="1">
    <location>
        <begin position="76"/>
        <end position="101"/>
    </location>
</feature>
<organism evidence="2 3">
    <name type="scientific">Westerdykella ornata</name>
    <dbReference type="NCBI Taxonomy" id="318751"/>
    <lineage>
        <taxon>Eukaryota</taxon>
        <taxon>Fungi</taxon>
        <taxon>Dikarya</taxon>
        <taxon>Ascomycota</taxon>
        <taxon>Pezizomycotina</taxon>
        <taxon>Dothideomycetes</taxon>
        <taxon>Pleosporomycetidae</taxon>
        <taxon>Pleosporales</taxon>
        <taxon>Sporormiaceae</taxon>
        <taxon>Westerdykella</taxon>
    </lineage>
</organism>
<evidence type="ECO:0000256" key="1">
    <source>
        <dbReference type="SAM" id="Phobius"/>
    </source>
</evidence>
<keyword evidence="1" id="KW-0472">Membrane</keyword>
<sequence length="108" mass="12419">MREPLDEVENSPQQDAPTNYIKAALAIQGPPDRHRATFPFPTRQIRQRPTAKSALEPHVRVNTTFGEECVRVMRELAVAMVLVFLTVVVAMAMVGVLWRFYVMYIFWV</sequence>
<reference evidence="2" key="1">
    <citation type="journal article" date="2020" name="Stud. Mycol.">
        <title>101 Dothideomycetes genomes: a test case for predicting lifestyles and emergence of pathogens.</title>
        <authorList>
            <person name="Haridas S."/>
            <person name="Albert R."/>
            <person name="Binder M."/>
            <person name="Bloem J."/>
            <person name="Labutti K."/>
            <person name="Salamov A."/>
            <person name="Andreopoulos B."/>
            <person name="Baker S."/>
            <person name="Barry K."/>
            <person name="Bills G."/>
            <person name="Bluhm B."/>
            <person name="Cannon C."/>
            <person name="Castanera R."/>
            <person name="Culley D."/>
            <person name="Daum C."/>
            <person name="Ezra D."/>
            <person name="Gonzalez J."/>
            <person name="Henrissat B."/>
            <person name="Kuo A."/>
            <person name="Liang C."/>
            <person name="Lipzen A."/>
            <person name="Lutzoni F."/>
            <person name="Magnuson J."/>
            <person name="Mondo S."/>
            <person name="Nolan M."/>
            <person name="Ohm R."/>
            <person name="Pangilinan J."/>
            <person name="Park H.-J."/>
            <person name="Ramirez L."/>
            <person name="Alfaro M."/>
            <person name="Sun H."/>
            <person name="Tritt A."/>
            <person name="Yoshinaga Y."/>
            <person name="Zwiers L.-H."/>
            <person name="Turgeon B."/>
            <person name="Goodwin S."/>
            <person name="Spatafora J."/>
            <person name="Crous P."/>
            <person name="Grigoriev I."/>
        </authorList>
    </citation>
    <scope>NUCLEOTIDE SEQUENCE</scope>
    <source>
        <strain evidence="2">CBS 379.55</strain>
    </source>
</reference>
<keyword evidence="1" id="KW-0812">Transmembrane</keyword>
<accession>A0A6A6JGV1</accession>